<reference evidence="4" key="1">
    <citation type="journal article" date="2012" name="PLoS Negl. Trop. Dis.">
        <title>A systematically improved high quality genome and transcriptome of the human blood fluke Schistosoma mansoni.</title>
        <authorList>
            <person name="Protasio A.V."/>
            <person name="Tsai I.J."/>
            <person name="Babbage A."/>
            <person name="Nichol S."/>
            <person name="Hunt M."/>
            <person name="Aslett M.A."/>
            <person name="De Silva N."/>
            <person name="Velarde G.S."/>
            <person name="Anderson T.J."/>
            <person name="Clark R.C."/>
            <person name="Davidson C."/>
            <person name="Dillon G.P."/>
            <person name="Holroyd N.E."/>
            <person name="LoVerde P.T."/>
            <person name="Lloyd C."/>
            <person name="McQuillan J."/>
            <person name="Oliveira G."/>
            <person name="Otto T.D."/>
            <person name="Parker-Manuel S.J."/>
            <person name="Quail M.A."/>
            <person name="Wilson R.A."/>
            <person name="Zerlotini A."/>
            <person name="Dunne D.W."/>
            <person name="Berriman M."/>
        </authorList>
    </citation>
    <scope>NUCLEOTIDE SEQUENCE [LARGE SCALE GENOMIC DNA]</scope>
    <source>
        <strain evidence="4">Puerto Rican</strain>
    </source>
</reference>
<evidence type="ECO:0000256" key="2">
    <source>
        <dbReference type="SAM" id="Coils"/>
    </source>
</evidence>
<accession>A0A5K4FDX5</accession>
<dbReference type="GO" id="GO:0007034">
    <property type="term" value="P:vacuolar transport"/>
    <property type="evidence" value="ECO:0007669"/>
    <property type="project" value="InterPro"/>
</dbReference>
<keyword evidence="2" id="KW-0175">Coiled coil</keyword>
<dbReference type="Gene3D" id="6.10.140.1230">
    <property type="match status" value="1"/>
</dbReference>
<dbReference type="STRING" id="6183.A0A5K4FDX5"/>
<keyword evidence="4" id="KW-1185">Reference proteome</keyword>
<sequence length="237" mass="26738">MSFLFGARKTPEEQLRDSKRTIARTLREIEREKGQLERERTRITNEIRMLAKRGQIDAVRVMAKQLVRTDSYIKKFSLMHSNITALSMKIQTLKSTATMASAMKQVALTMRKMNATMQLPQFQKVMMEFEKQAETMEMKQDMMSDVIDDAIGDQDDIEDSEAVVNKVLEELGIDLNAQLSNLPTAKDTIGSTVPSAVRPHAVATDPTPITGPGPNSDSIDPIDENNLEARLERLKRK</sequence>
<evidence type="ECO:0000256" key="1">
    <source>
        <dbReference type="ARBA" id="ARBA00006190"/>
    </source>
</evidence>
<organism evidence="4 5">
    <name type="scientific">Schistosoma mansoni</name>
    <name type="common">Blood fluke</name>
    <dbReference type="NCBI Taxonomy" id="6183"/>
    <lineage>
        <taxon>Eukaryota</taxon>
        <taxon>Metazoa</taxon>
        <taxon>Spiralia</taxon>
        <taxon>Lophotrochozoa</taxon>
        <taxon>Platyhelminthes</taxon>
        <taxon>Trematoda</taxon>
        <taxon>Digenea</taxon>
        <taxon>Strigeidida</taxon>
        <taxon>Schistosomatoidea</taxon>
        <taxon>Schistosomatidae</taxon>
        <taxon>Schistosoma</taxon>
    </lineage>
</organism>
<evidence type="ECO:0000256" key="3">
    <source>
        <dbReference type="SAM" id="MobiDB-lite"/>
    </source>
</evidence>
<dbReference type="Proteomes" id="UP000008854">
    <property type="component" value="Unassembled WGS sequence"/>
</dbReference>
<feature type="coiled-coil region" evidence="2">
    <location>
        <begin position="12"/>
        <end position="53"/>
    </location>
</feature>
<dbReference type="InterPro" id="IPR005024">
    <property type="entry name" value="Snf7_fam"/>
</dbReference>
<dbReference type="OMA" id="KMAKMNQ"/>
<evidence type="ECO:0000313" key="5">
    <source>
        <dbReference type="WBParaSite" id="Smp_340230.1"/>
    </source>
</evidence>
<evidence type="ECO:0000313" key="4">
    <source>
        <dbReference type="Proteomes" id="UP000008854"/>
    </source>
</evidence>
<dbReference type="ExpressionAtlas" id="A0A5K4FDX5">
    <property type="expression patterns" value="baseline"/>
</dbReference>
<proteinExistence type="inferred from homology"/>
<protein>
    <submittedName>
        <fullName evidence="5">Snf7-like protein (Bc-2) (Putative breast adenocarcinoma marker)</fullName>
    </submittedName>
</protein>
<dbReference type="AlphaFoldDB" id="A0A5K4FDX5"/>
<name>A0A5K4FDX5_SCHMA</name>
<feature type="region of interest" description="Disordered" evidence="3">
    <location>
        <begin position="193"/>
        <end position="225"/>
    </location>
</feature>
<dbReference type="PANTHER" id="PTHR10476">
    <property type="entry name" value="CHARGED MULTIVESICULAR BODY PROTEIN"/>
    <property type="match status" value="1"/>
</dbReference>
<dbReference type="Pfam" id="PF03357">
    <property type="entry name" value="Snf7"/>
    <property type="match status" value="1"/>
</dbReference>
<dbReference type="InParanoid" id="A0A5K4FDX5"/>
<dbReference type="WBParaSite" id="Smp_340230.1">
    <property type="protein sequence ID" value="Smp_340230.1"/>
    <property type="gene ID" value="Smp_340230"/>
</dbReference>
<reference evidence="5" key="2">
    <citation type="submission" date="2019-11" db="UniProtKB">
        <authorList>
            <consortium name="WormBaseParasite"/>
        </authorList>
    </citation>
    <scope>IDENTIFICATION</scope>
    <source>
        <strain evidence="5">Puerto Rican</strain>
    </source>
</reference>
<comment type="similarity">
    <text evidence="1">Belongs to the SNF7 family.</text>
</comment>
<dbReference type="FunCoup" id="A0A5K4FDX5">
    <property type="interactions" value="2267"/>
</dbReference>